<dbReference type="Proteomes" id="UP001628078">
    <property type="component" value="Unassembled WGS sequence"/>
</dbReference>
<keyword evidence="3" id="KW-0547">Nucleotide-binding</keyword>
<reference evidence="6 7" key="1">
    <citation type="submission" date="2022-03" db="EMBL/GenBank/DDBJ databases">
        <title>Draft genome sequence of Furfurilactobacillus curtus JCM 31185.</title>
        <authorList>
            <person name="Suzuki S."/>
            <person name="Endo A."/>
            <person name="Kajikawa A."/>
        </authorList>
    </citation>
    <scope>NUCLEOTIDE SEQUENCE [LARGE SCALE GENOMIC DNA]</scope>
    <source>
        <strain evidence="6 7">JCM 31185</strain>
    </source>
</reference>
<evidence type="ECO:0000256" key="3">
    <source>
        <dbReference type="ARBA" id="ARBA00022741"/>
    </source>
</evidence>
<evidence type="ECO:0000313" key="6">
    <source>
        <dbReference type="EMBL" id="GKT05789.1"/>
    </source>
</evidence>
<dbReference type="Pfam" id="PF00005">
    <property type="entry name" value="ABC_tran"/>
    <property type="match status" value="1"/>
</dbReference>
<evidence type="ECO:0000256" key="2">
    <source>
        <dbReference type="ARBA" id="ARBA00022448"/>
    </source>
</evidence>
<sequence>MQQSAKLKSAVDENPPMVAFSHVSQVFDGQAVIDDLNSTIPQGEIFVLVGTSGSGKTTTLKMINQLQPQASGQITIQGQDIETIGLQQLRWNIGYVLQQIALFPTMTVAENIAVIPEMKGVARAEIDALIDRLLTSVGLDPATYRTRMPQELSGGEQQRIGICRAIASDPPLVLMDEAFSALDPISRTQLQDLVLDLHEARHDTIIFVTHDMDEALKMGDHIAVMREGKILQVATPTEIAQHPANDFVQQFFAQSVAKQDRDVYVSKLVMMGFAQQQLDDSNATTVTVTADATLGEVYRQLDDATALRVVDGKRQLGFVTAADIVRYLGQR</sequence>
<comment type="caution">
    <text evidence="6">The sequence shown here is derived from an EMBL/GenBank/DDBJ whole genome shotgun (WGS) entry which is preliminary data.</text>
</comment>
<organism evidence="6 7">
    <name type="scientific">Furfurilactobacillus curtus</name>
    <dbReference type="NCBI Taxonomy" id="1746200"/>
    <lineage>
        <taxon>Bacteria</taxon>
        <taxon>Bacillati</taxon>
        <taxon>Bacillota</taxon>
        <taxon>Bacilli</taxon>
        <taxon>Lactobacillales</taxon>
        <taxon>Lactobacillaceae</taxon>
        <taxon>Furfurilactobacillus</taxon>
    </lineage>
</organism>
<dbReference type="Gene3D" id="3.40.50.300">
    <property type="entry name" value="P-loop containing nucleotide triphosphate hydrolases"/>
    <property type="match status" value="1"/>
</dbReference>
<evidence type="ECO:0000256" key="1">
    <source>
        <dbReference type="ARBA" id="ARBA00005417"/>
    </source>
</evidence>
<dbReference type="PROSITE" id="PS00211">
    <property type="entry name" value="ABC_TRANSPORTER_1"/>
    <property type="match status" value="1"/>
</dbReference>
<evidence type="ECO:0000313" key="7">
    <source>
        <dbReference type="Proteomes" id="UP001628078"/>
    </source>
</evidence>
<comment type="similarity">
    <text evidence="1">Belongs to the ABC transporter superfamily.</text>
</comment>
<evidence type="ECO:0000259" key="5">
    <source>
        <dbReference type="PROSITE" id="PS50893"/>
    </source>
</evidence>
<evidence type="ECO:0000256" key="4">
    <source>
        <dbReference type="ARBA" id="ARBA00022840"/>
    </source>
</evidence>
<keyword evidence="2" id="KW-0813">Transport</keyword>
<dbReference type="InterPro" id="IPR003593">
    <property type="entry name" value="AAA+_ATPase"/>
</dbReference>
<dbReference type="SMART" id="SM00382">
    <property type="entry name" value="AAA"/>
    <property type="match status" value="1"/>
</dbReference>
<dbReference type="EMBL" id="BQXO01000002">
    <property type="protein sequence ID" value="GKT05789.1"/>
    <property type="molecule type" value="Genomic_DNA"/>
</dbReference>
<dbReference type="RefSeq" id="WP_407883322.1">
    <property type="nucleotide sequence ID" value="NZ_BQXO01000002.1"/>
</dbReference>
<dbReference type="PANTHER" id="PTHR43117:SF4">
    <property type="entry name" value="OSMOPROTECTANT IMPORT ATP-BINDING PROTEIN OSMV"/>
    <property type="match status" value="1"/>
</dbReference>
<dbReference type="InterPro" id="IPR027417">
    <property type="entry name" value="P-loop_NTPase"/>
</dbReference>
<accession>A0ABQ5JQW2</accession>
<dbReference type="PROSITE" id="PS50893">
    <property type="entry name" value="ABC_TRANSPORTER_2"/>
    <property type="match status" value="1"/>
</dbReference>
<feature type="domain" description="ABC transporter" evidence="5">
    <location>
        <begin position="18"/>
        <end position="252"/>
    </location>
</feature>
<protein>
    <submittedName>
        <fullName evidence="6">ABC transporter ATP-binding protein</fullName>
    </submittedName>
</protein>
<dbReference type="GO" id="GO:0005524">
    <property type="term" value="F:ATP binding"/>
    <property type="evidence" value="ECO:0007669"/>
    <property type="project" value="UniProtKB-KW"/>
</dbReference>
<name>A0ABQ5JQW2_9LACO</name>
<keyword evidence="7" id="KW-1185">Reference proteome</keyword>
<dbReference type="PANTHER" id="PTHR43117">
    <property type="entry name" value="OSMOPROTECTANT IMPORT ATP-BINDING PROTEIN OSMV"/>
    <property type="match status" value="1"/>
</dbReference>
<dbReference type="SUPFAM" id="SSF52540">
    <property type="entry name" value="P-loop containing nucleoside triphosphate hydrolases"/>
    <property type="match status" value="1"/>
</dbReference>
<dbReference type="InterPro" id="IPR017871">
    <property type="entry name" value="ABC_transporter-like_CS"/>
</dbReference>
<gene>
    <name evidence="6" type="primary">choQ</name>
    <name evidence="6" type="ORF">JCM31185_10770</name>
</gene>
<proteinExistence type="inferred from homology"/>
<keyword evidence="4 6" id="KW-0067">ATP-binding</keyword>
<dbReference type="InterPro" id="IPR003439">
    <property type="entry name" value="ABC_transporter-like_ATP-bd"/>
</dbReference>